<keyword evidence="3" id="KW-1185">Reference proteome</keyword>
<reference evidence="2" key="1">
    <citation type="submission" date="2020-05" db="EMBL/GenBank/DDBJ databases">
        <title>WGS assembly of Panicum virgatum.</title>
        <authorList>
            <person name="Lovell J.T."/>
            <person name="Jenkins J."/>
            <person name="Shu S."/>
            <person name="Juenger T.E."/>
            <person name="Schmutz J."/>
        </authorList>
    </citation>
    <scope>NUCLEOTIDE SEQUENCE</scope>
    <source>
        <strain evidence="2">AP13</strain>
    </source>
</reference>
<sequence>MKRKSINDIPGVTQLNVRAPPRRATPGSDPPHPCSALPLLLTAHHTRSVSQQTASEQNRPLPGRPPPARKDRKRSLAVPPTPPPPPHPPARLDARPPVRRRQPGPPRSSPASSPSHSSRALLACPCRFFKCSTTILLGGPHGGVLVLATIASASADFWCAFEALTLVPPQ</sequence>
<feature type="region of interest" description="Disordered" evidence="1">
    <location>
        <begin position="1"/>
        <end position="117"/>
    </location>
</feature>
<dbReference type="AlphaFoldDB" id="A0A8T0NDB5"/>
<dbReference type="EMBL" id="CM029053">
    <property type="protein sequence ID" value="KAG2547287.1"/>
    <property type="molecule type" value="Genomic_DNA"/>
</dbReference>
<feature type="compositionally biased region" description="Polar residues" evidence="1">
    <location>
        <begin position="48"/>
        <end position="58"/>
    </location>
</feature>
<accession>A0A8T0NDB5</accession>
<organism evidence="2 3">
    <name type="scientific">Panicum virgatum</name>
    <name type="common">Blackwell switchgrass</name>
    <dbReference type="NCBI Taxonomy" id="38727"/>
    <lineage>
        <taxon>Eukaryota</taxon>
        <taxon>Viridiplantae</taxon>
        <taxon>Streptophyta</taxon>
        <taxon>Embryophyta</taxon>
        <taxon>Tracheophyta</taxon>
        <taxon>Spermatophyta</taxon>
        <taxon>Magnoliopsida</taxon>
        <taxon>Liliopsida</taxon>
        <taxon>Poales</taxon>
        <taxon>Poaceae</taxon>
        <taxon>PACMAD clade</taxon>
        <taxon>Panicoideae</taxon>
        <taxon>Panicodae</taxon>
        <taxon>Paniceae</taxon>
        <taxon>Panicinae</taxon>
        <taxon>Panicum</taxon>
        <taxon>Panicum sect. Hiantes</taxon>
    </lineage>
</organism>
<feature type="compositionally biased region" description="Pro residues" evidence="1">
    <location>
        <begin position="79"/>
        <end position="89"/>
    </location>
</feature>
<evidence type="ECO:0000313" key="2">
    <source>
        <dbReference type="EMBL" id="KAG2547287.1"/>
    </source>
</evidence>
<comment type="caution">
    <text evidence="2">The sequence shown here is derived from an EMBL/GenBank/DDBJ whole genome shotgun (WGS) entry which is preliminary data.</text>
</comment>
<gene>
    <name evidence="2" type="ORF">PVAP13_9KG077620</name>
</gene>
<dbReference type="Proteomes" id="UP000823388">
    <property type="component" value="Chromosome 9K"/>
</dbReference>
<proteinExistence type="predicted"/>
<evidence type="ECO:0000313" key="3">
    <source>
        <dbReference type="Proteomes" id="UP000823388"/>
    </source>
</evidence>
<name>A0A8T0NDB5_PANVG</name>
<protein>
    <submittedName>
        <fullName evidence="2">Uncharacterized protein</fullName>
    </submittedName>
</protein>
<evidence type="ECO:0000256" key="1">
    <source>
        <dbReference type="SAM" id="MobiDB-lite"/>
    </source>
</evidence>